<accession>A0ABW3ERC3</accession>
<gene>
    <name evidence="1" type="ORF">ACFQ11_18100</name>
</gene>
<proteinExistence type="predicted"/>
<protein>
    <submittedName>
        <fullName evidence="1">Uncharacterized protein</fullName>
    </submittedName>
</protein>
<sequence length="88" mass="9807">MLEIFGPAEKLHAAVRRRVPQVACALIRDPETGLSRVRVTYREVGPREVEWDRAAYRWVASGVALRADPEEAADEIADELGVTRPPTP</sequence>
<comment type="caution">
    <text evidence="1">The sequence shown here is derived from an EMBL/GenBank/DDBJ whole genome shotgun (WGS) entry which is preliminary data.</text>
</comment>
<name>A0ABW3ERC3_9ACTN</name>
<evidence type="ECO:0000313" key="1">
    <source>
        <dbReference type="EMBL" id="MFD0902316.1"/>
    </source>
</evidence>
<keyword evidence="2" id="KW-1185">Reference proteome</keyword>
<dbReference type="EMBL" id="JBHTJA010000034">
    <property type="protein sequence ID" value="MFD0902316.1"/>
    <property type="molecule type" value="Genomic_DNA"/>
</dbReference>
<evidence type="ECO:0000313" key="2">
    <source>
        <dbReference type="Proteomes" id="UP001596972"/>
    </source>
</evidence>
<organism evidence="1 2">
    <name type="scientific">Actinomadura sediminis</name>
    <dbReference type="NCBI Taxonomy" id="1038904"/>
    <lineage>
        <taxon>Bacteria</taxon>
        <taxon>Bacillati</taxon>
        <taxon>Actinomycetota</taxon>
        <taxon>Actinomycetes</taxon>
        <taxon>Streptosporangiales</taxon>
        <taxon>Thermomonosporaceae</taxon>
        <taxon>Actinomadura</taxon>
    </lineage>
</organism>
<reference evidence="2" key="1">
    <citation type="journal article" date="2019" name="Int. J. Syst. Evol. Microbiol.">
        <title>The Global Catalogue of Microorganisms (GCM) 10K type strain sequencing project: providing services to taxonomists for standard genome sequencing and annotation.</title>
        <authorList>
            <consortium name="The Broad Institute Genomics Platform"/>
            <consortium name="The Broad Institute Genome Sequencing Center for Infectious Disease"/>
            <person name="Wu L."/>
            <person name="Ma J."/>
        </authorList>
    </citation>
    <scope>NUCLEOTIDE SEQUENCE [LARGE SCALE GENOMIC DNA]</scope>
    <source>
        <strain evidence="2">JCM 31202</strain>
    </source>
</reference>
<dbReference type="RefSeq" id="WP_378299975.1">
    <property type="nucleotide sequence ID" value="NZ_JBHTJA010000034.1"/>
</dbReference>
<dbReference type="Proteomes" id="UP001596972">
    <property type="component" value="Unassembled WGS sequence"/>
</dbReference>